<dbReference type="InterPro" id="IPR053958">
    <property type="entry name" value="HMGCR/SNAP/NPC1-like_SSD"/>
</dbReference>
<dbReference type="GO" id="GO:0006665">
    <property type="term" value="P:sphingolipid metabolic process"/>
    <property type="evidence" value="ECO:0007669"/>
    <property type="project" value="EnsemblFungi"/>
</dbReference>
<feature type="transmembrane region" description="Helical" evidence="12">
    <location>
        <begin position="752"/>
        <end position="774"/>
    </location>
</feature>
<dbReference type="InterPro" id="IPR032190">
    <property type="entry name" value="NPC1_N"/>
</dbReference>
<feature type="chain" id="PRO_5009163382" description="SSD domain-containing protein" evidence="13">
    <location>
        <begin position="20"/>
        <end position="1313"/>
    </location>
</feature>
<dbReference type="PANTHER" id="PTHR45727:SF2">
    <property type="entry name" value="NPC INTRACELLULAR CHOLESTEROL TRANSPORTER 1"/>
    <property type="match status" value="1"/>
</dbReference>
<keyword evidence="9 12" id="KW-0472">Membrane</keyword>
<protein>
    <recommendedName>
        <fullName evidence="14">SSD domain-containing protein</fullName>
    </recommendedName>
</protein>
<evidence type="ECO:0000256" key="10">
    <source>
        <dbReference type="ARBA" id="ARBA00023157"/>
    </source>
</evidence>
<reference evidence="16" key="1">
    <citation type="submission" date="2016-05" db="EMBL/GenBank/DDBJ databases">
        <title>Comparative genomics of biotechnologically important yeasts.</title>
        <authorList>
            <consortium name="DOE Joint Genome Institute"/>
            <person name="Riley R."/>
            <person name="Haridas S."/>
            <person name="Wolfe K.H."/>
            <person name="Lopes M.R."/>
            <person name="Hittinger C.T."/>
            <person name="Goker M."/>
            <person name="Salamov A."/>
            <person name="Wisecaver J."/>
            <person name="Long T.M."/>
            <person name="Aerts A.L."/>
            <person name="Barry K."/>
            <person name="Choi C."/>
            <person name="Clum A."/>
            <person name="Coughlan A.Y."/>
            <person name="Deshpande S."/>
            <person name="Douglass A.P."/>
            <person name="Hanson S.J."/>
            <person name="Klenk H.-P."/>
            <person name="Labutti K."/>
            <person name="Lapidus A."/>
            <person name="Lindquist E."/>
            <person name="Lipzen A."/>
            <person name="Meier-Kolthoff J.P."/>
            <person name="Ohm R.A."/>
            <person name="Otillar R.P."/>
            <person name="Pangilinan J."/>
            <person name="Peng Y."/>
            <person name="Rokas A."/>
            <person name="Rosa C.A."/>
            <person name="Scheuner C."/>
            <person name="Sibirny A.A."/>
            <person name="Slot J.C."/>
            <person name="Stielow J.B."/>
            <person name="Sun H."/>
            <person name="Kurtzman C.P."/>
            <person name="Blackwell M."/>
            <person name="Grigoriev I.V."/>
            <person name="Jeffries T.W."/>
        </authorList>
    </citation>
    <scope>NUCLEOTIDE SEQUENCE [LARGE SCALE GENOMIC DNA]</scope>
    <source>
        <strain evidence="16">NRRL Y-2460</strain>
    </source>
</reference>
<dbReference type="GO" id="GO:0015918">
    <property type="term" value="P:sterol transport"/>
    <property type="evidence" value="ECO:0007669"/>
    <property type="project" value="EnsemblFungi"/>
</dbReference>
<feature type="transmembrane region" description="Helical" evidence="12">
    <location>
        <begin position="724"/>
        <end position="746"/>
    </location>
</feature>
<feature type="signal peptide" evidence="13">
    <location>
        <begin position="1"/>
        <end position="19"/>
    </location>
</feature>
<keyword evidence="8" id="KW-0443">Lipid metabolism</keyword>
<gene>
    <name evidence="15" type="ORF">PACTADRAFT_2939</name>
</gene>
<dbReference type="Pfam" id="PF16414">
    <property type="entry name" value="NPC1_N"/>
    <property type="match status" value="1"/>
</dbReference>
<proteinExistence type="inferred from homology"/>
<feature type="transmembrane region" description="Helical" evidence="12">
    <location>
        <begin position="351"/>
        <end position="375"/>
    </location>
</feature>
<keyword evidence="16" id="KW-1185">Reference proteome</keyword>
<evidence type="ECO:0000256" key="2">
    <source>
        <dbReference type="ARBA" id="ARBA00005585"/>
    </source>
</evidence>
<evidence type="ECO:0000256" key="8">
    <source>
        <dbReference type="ARBA" id="ARBA00023098"/>
    </source>
</evidence>
<evidence type="ECO:0000256" key="3">
    <source>
        <dbReference type="ARBA" id="ARBA00022448"/>
    </source>
</evidence>
<dbReference type="FunFam" id="1.20.1640.10:FF:000008">
    <property type="entry name" value="NPC intracellular cholesterol transporter 1"/>
    <property type="match status" value="1"/>
</dbReference>
<dbReference type="OrthoDB" id="6510177at2759"/>
<name>A0A1E4TU37_PACTA</name>
<feature type="transmembrane region" description="Helical" evidence="12">
    <location>
        <begin position="269"/>
        <end position="289"/>
    </location>
</feature>
<dbReference type="Proteomes" id="UP000094236">
    <property type="component" value="Unassembled WGS sequence"/>
</dbReference>
<evidence type="ECO:0000256" key="13">
    <source>
        <dbReference type="SAM" id="SignalP"/>
    </source>
</evidence>
<feature type="transmembrane region" description="Helical" evidence="12">
    <location>
        <begin position="671"/>
        <end position="691"/>
    </location>
</feature>
<feature type="transmembrane region" description="Helical" evidence="12">
    <location>
        <begin position="642"/>
        <end position="665"/>
    </location>
</feature>
<evidence type="ECO:0000256" key="4">
    <source>
        <dbReference type="ARBA" id="ARBA00022692"/>
    </source>
</evidence>
<evidence type="ECO:0000256" key="6">
    <source>
        <dbReference type="ARBA" id="ARBA00022989"/>
    </source>
</evidence>
<dbReference type="GO" id="GO:0012505">
    <property type="term" value="C:endomembrane system"/>
    <property type="evidence" value="ECO:0007669"/>
    <property type="project" value="UniProtKB-SubCell"/>
</dbReference>
<evidence type="ECO:0000313" key="16">
    <source>
        <dbReference type="Proteomes" id="UP000094236"/>
    </source>
</evidence>
<dbReference type="InterPro" id="IPR053956">
    <property type="entry name" value="NPC1_MLD"/>
</dbReference>
<evidence type="ECO:0000313" key="15">
    <source>
        <dbReference type="EMBL" id="ODV95234.1"/>
    </source>
</evidence>
<evidence type="ECO:0000256" key="1">
    <source>
        <dbReference type="ARBA" id="ARBA00004127"/>
    </source>
</evidence>
<feature type="transmembrane region" description="Helical" evidence="12">
    <location>
        <begin position="850"/>
        <end position="869"/>
    </location>
</feature>
<evidence type="ECO:0000256" key="5">
    <source>
        <dbReference type="ARBA" id="ARBA00022729"/>
    </source>
</evidence>
<feature type="transmembrane region" description="Helical" evidence="12">
    <location>
        <begin position="607"/>
        <end position="630"/>
    </location>
</feature>
<feature type="transmembrane region" description="Helical" evidence="12">
    <location>
        <begin position="1112"/>
        <end position="1132"/>
    </location>
</feature>
<evidence type="ECO:0000256" key="9">
    <source>
        <dbReference type="ARBA" id="ARBA00023136"/>
    </source>
</evidence>
<dbReference type="EMBL" id="KV454014">
    <property type="protein sequence ID" value="ODV95234.1"/>
    <property type="molecule type" value="Genomic_DNA"/>
</dbReference>
<dbReference type="PROSITE" id="PS50156">
    <property type="entry name" value="SSD"/>
    <property type="match status" value="1"/>
</dbReference>
<dbReference type="PANTHER" id="PTHR45727">
    <property type="entry name" value="NPC INTRACELLULAR CHOLESTEROL TRANSPORTER 1"/>
    <property type="match status" value="1"/>
</dbReference>
<accession>A0A1E4TU37</accession>
<dbReference type="InterPro" id="IPR000731">
    <property type="entry name" value="SSD"/>
</dbReference>
<keyword evidence="4 12" id="KW-0812">Transmembrane</keyword>
<keyword evidence="10" id="KW-1015">Disulfide bond</keyword>
<feature type="transmembrane region" description="Helical" evidence="12">
    <location>
        <begin position="1256"/>
        <end position="1279"/>
    </location>
</feature>
<feature type="transmembrane region" description="Helical" evidence="12">
    <location>
        <begin position="1139"/>
        <end position="1159"/>
    </location>
</feature>
<evidence type="ECO:0000256" key="7">
    <source>
        <dbReference type="ARBA" id="ARBA00023055"/>
    </source>
</evidence>
<dbReference type="FunFam" id="1.20.1640.10:FF:000029">
    <property type="entry name" value="Putative Patched sphingolipid transporter"/>
    <property type="match status" value="1"/>
</dbReference>
<keyword evidence="3" id="KW-0813">Transport</keyword>
<dbReference type="Gene3D" id="1.20.1640.10">
    <property type="entry name" value="Multidrug efflux transporter AcrB transmembrane domain"/>
    <property type="match status" value="2"/>
</dbReference>
<keyword evidence="11" id="KW-0325">Glycoprotein</keyword>
<dbReference type="GO" id="GO:0000329">
    <property type="term" value="C:fungal-type vacuole membrane"/>
    <property type="evidence" value="ECO:0007669"/>
    <property type="project" value="EnsemblFungi"/>
</dbReference>
<dbReference type="STRING" id="669874.A0A1E4TU37"/>
<evidence type="ECO:0000256" key="12">
    <source>
        <dbReference type="SAM" id="Phobius"/>
    </source>
</evidence>
<dbReference type="GO" id="GO:0032934">
    <property type="term" value="F:sterol binding"/>
    <property type="evidence" value="ECO:0007669"/>
    <property type="project" value="EnsemblFungi"/>
</dbReference>
<comment type="subcellular location">
    <subcellularLocation>
        <location evidence="1">Endomembrane system</location>
        <topology evidence="1">Multi-pass membrane protein</topology>
    </subcellularLocation>
</comment>
<keyword evidence="6 12" id="KW-1133">Transmembrane helix</keyword>
<dbReference type="SUPFAM" id="SSF82866">
    <property type="entry name" value="Multidrug efflux transporter AcrB transmembrane domain"/>
    <property type="match status" value="2"/>
</dbReference>
<organism evidence="15 16">
    <name type="scientific">Pachysolen tannophilus NRRL Y-2460</name>
    <dbReference type="NCBI Taxonomy" id="669874"/>
    <lineage>
        <taxon>Eukaryota</taxon>
        <taxon>Fungi</taxon>
        <taxon>Dikarya</taxon>
        <taxon>Ascomycota</taxon>
        <taxon>Saccharomycotina</taxon>
        <taxon>Pichiomycetes</taxon>
        <taxon>Pachysolenaceae</taxon>
        <taxon>Pachysolen</taxon>
    </lineage>
</organism>
<comment type="similarity">
    <text evidence="2">Belongs to the patched family.</text>
</comment>
<feature type="domain" description="SSD" evidence="14">
    <location>
        <begin position="604"/>
        <end position="774"/>
    </location>
</feature>
<evidence type="ECO:0000259" key="14">
    <source>
        <dbReference type="PROSITE" id="PS50156"/>
    </source>
</evidence>
<dbReference type="Pfam" id="PF12349">
    <property type="entry name" value="Sterol-sensing"/>
    <property type="match status" value="1"/>
</dbReference>
<feature type="transmembrane region" description="Helical" evidence="12">
    <location>
        <begin position="1219"/>
        <end position="1244"/>
    </location>
</feature>
<keyword evidence="7" id="KW-0445">Lipid transport</keyword>
<evidence type="ECO:0000256" key="11">
    <source>
        <dbReference type="ARBA" id="ARBA00023180"/>
    </source>
</evidence>
<keyword evidence="5 13" id="KW-0732">Signal</keyword>
<dbReference type="Pfam" id="PF22314">
    <property type="entry name" value="NPC1_MLD"/>
    <property type="match status" value="1"/>
</dbReference>
<sequence length="1313" mass="147467">MLLRVILGLLVTRFVVVLALFEVADITPIHQEGYCALYGSCGKKSLFGSELPCASNVEAVEPSMKELDLLKEICGWDNVDKVCCNENQLVDLKSNLQKVNPLISSCPACKENFYQFFCHFTCSSNQSLFVNVTETMISPITQKEIVTELDEFVNDDYVSGFFNSCKNIKFSASNGYAMDLIGGGAKTYKEFLKFLGDEKPLLGGSPFQINYKYENDGIEDNTISPINFTSYACNDTDYKCACSDCQNSCPVLPAASVHKHCTVGIMPCFSFSIIMIYIALISGGLAFYLKRNSKKYLFANPLLVTDELGTADDDDDDDDVNFLNDGSAVLSSYALNDYLESCFCKLGLYCALYPATIIATSLIIVTALSSLMFLIKLEKNPINLWVSSDAESFKQKQMFDKNFGPFYRSEQVFIVDDSPNNDNNAGSILDNYSTLKWWFEKENEIKNLAYTNNRTGTITTLDDICFRPMEDSSCVIESFTQYFQGDINLFPESQYKQKLKNCIDSPVNCLPDFQQPLKKELLFGGYEDDDALTSKAIVITFVINNSNEEDSDYMENVSNWEKILEDYLLNLQNITLNDNSKNIRLSFNTEISLEKELNKSTNTDIKIIVISYLVMFAYASLALGGTITFFNVQTLITTKFSLGLIGIFVVLLSVTSSAGLCALFGVKSTLIIAEVIPFLILAIGVDNIYLITHELQRFNKNASDNYESIPERIAKTLGKIGPSIMISSLSQFACFMLATFVSMPAVKNFAKYSAGAVVINTALQLTAFVSLLSLDQKRTENNRLDCFPCVKADGRIALPSENRNGTDTILSRSIIPELLENNKNTSGNFLTKFIKNYYAPFILQKKAKKFILGIFFIWFGTSLTLLPGIKFGLDQRIALPNDSYLIDYFNDVYRYLNVGPPVYFVVDDLNVTSRENQQKICGKFPSCNEFSLLNVLEEETKRPNSSFIIEPPSSWLDDFLLWLNPELDQCCKFKKNTNETEFCSPSSPTRLCEVCYANHQYDFVTMDGFPEGSDFIKFFQQWINSNSDGECPLGGKAPYSHAIKFNSNDSNAMSSYFRTSHKPLRSQDDFIEAYRSSLKLIDELVKLTGIEKLFSYSPFYIFFVQYETIVKLTFTLIAVALFIILLISSTLLGSIRISGLLVSTVIFILTDIAGIMSLWNISLNAVSLVNLIICIGLAVEFCTHIARGYTFQDRTLISPESQAESKINDTQSIRAFNTLINIGGSVFSGITMTKFIGILVLYFTRSKIFEIYYFRMWFSLVIVSSLHSLIFLPVLLSYFGGEGYCFSENTSFVGTDLLDRLAAYENENSYDSD</sequence>